<keyword evidence="2" id="KW-1185">Reference proteome</keyword>
<organism evidence="1 2">
    <name type="scientific">Phytophthora aleatoria</name>
    <dbReference type="NCBI Taxonomy" id="2496075"/>
    <lineage>
        <taxon>Eukaryota</taxon>
        <taxon>Sar</taxon>
        <taxon>Stramenopiles</taxon>
        <taxon>Oomycota</taxon>
        <taxon>Peronosporomycetes</taxon>
        <taxon>Peronosporales</taxon>
        <taxon>Peronosporaceae</taxon>
        <taxon>Phytophthora</taxon>
    </lineage>
</organism>
<name>A0A8J5I1K3_9STRA</name>
<gene>
    <name evidence="1" type="ORF">JG688_00017391</name>
</gene>
<dbReference type="Proteomes" id="UP000709295">
    <property type="component" value="Unassembled WGS sequence"/>
</dbReference>
<accession>A0A8J5I1K3</accession>
<dbReference type="EMBL" id="JAENGY010002549">
    <property type="protein sequence ID" value="KAG6943879.1"/>
    <property type="molecule type" value="Genomic_DNA"/>
</dbReference>
<evidence type="ECO:0000313" key="2">
    <source>
        <dbReference type="Proteomes" id="UP000709295"/>
    </source>
</evidence>
<proteinExistence type="predicted"/>
<reference evidence="1" key="1">
    <citation type="submission" date="2021-01" db="EMBL/GenBank/DDBJ databases">
        <title>Phytophthora aleatoria, a newly-described species from Pinus radiata is distinct from Phytophthora cactorum isolates based on comparative genomics.</title>
        <authorList>
            <person name="Mcdougal R."/>
            <person name="Panda P."/>
            <person name="Williams N."/>
            <person name="Studholme D.J."/>
        </authorList>
    </citation>
    <scope>NUCLEOTIDE SEQUENCE</scope>
    <source>
        <strain evidence="1">NZFS 4037</strain>
    </source>
</reference>
<protein>
    <submittedName>
        <fullName evidence="1">Uncharacterized protein</fullName>
    </submittedName>
</protein>
<comment type="caution">
    <text evidence="1">The sequence shown here is derived from an EMBL/GenBank/DDBJ whole genome shotgun (WGS) entry which is preliminary data.</text>
</comment>
<sequence length="119" mass="12966">MEYVEAARDVAVNMAFQYPQTRDTILSDAGYDVYAQPDRSPDTVVSMGMQYSRMGGYDVRGAPAVSRICIKLEAPTEAARPCHAIRLGAGDGRQQSVQEIAGTRNILLELACVNKTPDL</sequence>
<evidence type="ECO:0000313" key="1">
    <source>
        <dbReference type="EMBL" id="KAG6943879.1"/>
    </source>
</evidence>
<dbReference type="AlphaFoldDB" id="A0A8J5I1K3"/>